<gene>
    <name evidence="3" type="ORF">IFO67_16990</name>
</gene>
<name>A0ABR9BF48_9RHOO</name>
<dbReference type="SUPFAM" id="SSF52172">
    <property type="entry name" value="CheY-like"/>
    <property type="match status" value="1"/>
</dbReference>
<evidence type="ECO:0000256" key="1">
    <source>
        <dbReference type="PROSITE-ProRule" id="PRU00169"/>
    </source>
</evidence>
<dbReference type="PROSITE" id="PS50110">
    <property type="entry name" value="RESPONSE_REGULATORY"/>
    <property type="match status" value="1"/>
</dbReference>
<dbReference type="CDD" id="cd17589">
    <property type="entry name" value="REC_TPR"/>
    <property type="match status" value="1"/>
</dbReference>
<dbReference type="InterPro" id="IPR011006">
    <property type="entry name" value="CheY-like_superfamily"/>
</dbReference>
<feature type="domain" description="Response regulatory" evidence="2">
    <location>
        <begin position="8"/>
        <end position="127"/>
    </location>
</feature>
<evidence type="ECO:0000313" key="3">
    <source>
        <dbReference type="EMBL" id="MBD8504589.1"/>
    </source>
</evidence>
<dbReference type="InterPro" id="IPR001789">
    <property type="entry name" value="Sig_transdc_resp-reg_receiver"/>
</dbReference>
<dbReference type="InterPro" id="IPR052048">
    <property type="entry name" value="ST_Response_Regulator"/>
</dbReference>
<dbReference type="SMART" id="SM00448">
    <property type="entry name" value="REC"/>
    <property type="match status" value="1"/>
</dbReference>
<dbReference type="Gene3D" id="1.25.40.10">
    <property type="entry name" value="Tetratricopeptide repeat domain"/>
    <property type="match status" value="2"/>
</dbReference>
<sequence length="549" mass="60679">MADFASVSVLVIDANAGMRAQLRTMLGSFGIGTVELAPSAAAAIRKLRETRFDIVLCEFNLGEGQDGQHLLEDLRTNEIIPLATLFVMVTGERNYERVVSTAELAPNDYVLKPLAAHALRQRLQRALDKRDIFMPAYRRIEMGDPLGAVELLKQAETEHPRHATDLLRLQAELHLSIGQVDQAEAAYRQALRDKDLPWARLGLARIKMLRKHYTDAEEVLTGLVAEHDYYIDAYDLLARCREQAGRQSEARDALVAATKRSPHRVGRLRHLGEIALEVGDLERAEQALAEVVRKGKVSDFRDPEDHVRLVQAQLGQGRTEEARATIRDLERSMGGQAKTPICAALARALYHAGTGEPDKARAVLHEAVVTGADSGELSTGLKQELVKACFDNDLEAEGSELVLDILRNAADERTVETTRAALRARGRELLADELEERTRDEVRSLISRGAAKAKAGDFDGAVSEMMSAVRKMPGNPHVLFNAALALLRHVEHRGWNERFASQAGALIARARRYDPASPRLAAISGFMHSLFQKYAIQPRDTARGTRDAA</sequence>
<dbReference type="Pfam" id="PF00072">
    <property type="entry name" value="Response_reg"/>
    <property type="match status" value="1"/>
</dbReference>
<dbReference type="Proteomes" id="UP000603602">
    <property type="component" value="Unassembled WGS sequence"/>
</dbReference>
<proteinExistence type="predicted"/>
<evidence type="ECO:0000313" key="4">
    <source>
        <dbReference type="Proteomes" id="UP000603602"/>
    </source>
</evidence>
<dbReference type="RefSeq" id="WP_187719318.1">
    <property type="nucleotide sequence ID" value="NZ_JACTAH010000002.1"/>
</dbReference>
<comment type="caution">
    <text evidence="1">Lacks conserved residue(s) required for the propagation of feature annotation.</text>
</comment>
<dbReference type="InterPro" id="IPR011990">
    <property type="entry name" value="TPR-like_helical_dom_sf"/>
</dbReference>
<protein>
    <submittedName>
        <fullName evidence="3">Response regulator</fullName>
    </submittedName>
</protein>
<dbReference type="Pfam" id="PF14559">
    <property type="entry name" value="TPR_19"/>
    <property type="match status" value="1"/>
</dbReference>
<comment type="caution">
    <text evidence="3">The sequence shown here is derived from an EMBL/GenBank/DDBJ whole genome shotgun (WGS) entry which is preliminary data.</text>
</comment>
<dbReference type="Pfam" id="PF13432">
    <property type="entry name" value="TPR_16"/>
    <property type="match status" value="1"/>
</dbReference>
<dbReference type="EMBL" id="JACYTO010000002">
    <property type="protein sequence ID" value="MBD8504589.1"/>
    <property type="molecule type" value="Genomic_DNA"/>
</dbReference>
<dbReference type="PANTHER" id="PTHR43228">
    <property type="entry name" value="TWO-COMPONENT RESPONSE REGULATOR"/>
    <property type="match status" value="1"/>
</dbReference>
<accession>A0ABR9BF48</accession>
<dbReference type="Gene3D" id="3.40.50.2300">
    <property type="match status" value="1"/>
</dbReference>
<dbReference type="SUPFAM" id="SSF48452">
    <property type="entry name" value="TPR-like"/>
    <property type="match status" value="2"/>
</dbReference>
<evidence type="ECO:0000259" key="2">
    <source>
        <dbReference type="PROSITE" id="PS50110"/>
    </source>
</evidence>
<organism evidence="3 4">
    <name type="scientific">Thauera sedimentorum</name>
    <dbReference type="NCBI Taxonomy" id="2767595"/>
    <lineage>
        <taxon>Bacteria</taxon>
        <taxon>Pseudomonadati</taxon>
        <taxon>Pseudomonadota</taxon>
        <taxon>Betaproteobacteria</taxon>
        <taxon>Rhodocyclales</taxon>
        <taxon>Zoogloeaceae</taxon>
        <taxon>Thauera</taxon>
    </lineage>
</organism>
<reference evidence="4" key="1">
    <citation type="submission" date="2023-07" db="EMBL/GenBank/DDBJ databases">
        <title>Thauera sp. CAU 1555 isolated from sand of Yaerae Beach.</title>
        <authorList>
            <person name="Kim W."/>
        </authorList>
    </citation>
    <scope>NUCLEOTIDE SEQUENCE [LARGE SCALE GENOMIC DNA]</scope>
    <source>
        <strain evidence="4">CAU 1555</strain>
    </source>
</reference>
<keyword evidence="4" id="KW-1185">Reference proteome</keyword>
<dbReference type="PANTHER" id="PTHR43228:SF1">
    <property type="entry name" value="TWO-COMPONENT RESPONSE REGULATOR ARR22"/>
    <property type="match status" value="1"/>
</dbReference>